<accession>A0A835A9R6</accession>
<dbReference type="PANTHER" id="PTHR23155:SF1005">
    <property type="entry name" value="OS07G0197300 PROTEIN"/>
    <property type="match status" value="1"/>
</dbReference>
<dbReference type="Proteomes" id="UP000636709">
    <property type="component" value="Unassembled WGS sequence"/>
</dbReference>
<dbReference type="InterPro" id="IPR055414">
    <property type="entry name" value="LRR_R13L4/SHOC2-like"/>
</dbReference>
<dbReference type="GO" id="GO:0043531">
    <property type="term" value="F:ADP binding"/>
    <property type="evidence" value="ECO:0007669"/>
    <property type="project" value="InterPro"/>
</dbReference>
<feature type="region of interest" description="Disordered" evidence="7">
    <location>
        <begin position="961"/>
        <end position="984"/>
    </location>
</feature>
<dbReference type="PANTHER" id="PTHR23155">
    <property type="entry name" value="DISEASE RESISTANCE PROTEIN RP"/>
    <property type="match status" value="1"/>
</dbReference>
<keyword evidence="2" id="KW-0433">Leucine-rich repeat</keyword>
<feature type="domain" description="Disease resistance protein winged helix" evidence="10">
    <location>
        <begin position="430"/>
        <end position="500"/>
    </location>
</feature>
<dbReference type="EMBL" id="JACEFO010002455">
    <property type="protein sequence ID" value="KAF8659547.1"/>
    <property type="molecule type" value="Genomic_DNA"/>
</dbReference>
<evidence type="ECO:0000313" key="13">
    <source>
        <dbReference type="Proteomes" id="UP000636709"/>
    </source>
</evidence>
<reference evidence="12" key="1">
    <citation type="submission" date="2020-07" db="EMBL/GenBank/DDBJ databases">
        <title>Genome sequence and genetic diversity analysis of an under-domesticated orphan crop, white fonio (Digitaria exilis).</title>
        <authorList>
            <person name="Bennetzen J.L."/>
            <person name="Chen S."/>
            <person name="Ma X."/>
            <person name="Wang X."/>
            <person name="Yssel A.E.J."/>
            <person name="Chaluvadi S.R."/>
            <person name="Johnson M."/>
            <person name="Gangashetty P."/>
            <person name="Hamidou F."/>
            <person name="Sanogo M.D."/>
            <person name="Zwaenepoel A."/>
            <person name="Wallace J."/>
            <person name="Van De Peer Y."/>
            <person name="Van Deynze A."/>
        </authorList>
    </citation>
    <scope>NUCLEOTIDE SEQUENCE</scope>
    <source>
        <tissue evidence="12">Leaves</tissue>
    </source>
</reference>
<dbReference type="GO" id="GO:0002758">
    <property type="term" value="P:innate immune response-activating signaling pathway"/>
    <property type="evidence" value="ECO:0007669"/>
    <property type="project" value="UniProtKB-ARBA"/>
</dbReference>
<evidence type="ECO:0000256" key="4">
    <source>
        <dbReference type="ARBA" id="ARBA00022741"/>
    </source>
</evidence>
<dbReference type="InterPro" id="IPR058922">
    <property type="entry name" value="WHD_DRP"/>
</dbReference>
<dbReference type="InterPro" id="IPR032675">
    <property type="entry name" value="LRR_dom_sf"/>
</dbReference>
<evidence type="ECO:0000256" key="6">
    <source>
        <dbReference type="ARBA" id="ARBA00023054"/>
    </source>
</evidence>
<dbReference type="Pfam" id="PF00931">
    <property type="entry name" value="NB-ARC"/>
    <property type="match status" value="1"/>
</dbReference>
<evidence type="ECO:0000259" key="11">
    <source>
        <dbReference type="Pfam" id="PF23598"/>
    </source>
</evidence>
<keyword evidence="5" id="KW-0611">Plant defense</keyword>
<evidence type="ECO:0000313" key="12">
    <source>
        <dbReference type="EMBL" id="KAF8659547.1"/>
    </source>
</evidence>
<evidence type="ECO:0000259" key="8">
    <source>
        <dbReference type="Pfam" id="PF00931"/>
    </source>
</evidence>
<evidence type="ECO:0000256" key="2">
    <source>
        <dbReference type="ARBA" id="ARBA00022614"/>
    </source>
</evidence>
<proteinExistence type="inferred from homology"/>
<dbReference type="Gene3D" id="1.10.10.10">
    <property type="entry name" value="Winged helix-like DNA-binding domain superfamily/Winged helix DNA-binding domain"/>
    <property type="match status" value="1"/>
</dbReference>
<comment type="similarity">
    <text evidence="1">Belongs to the disease resistance NB-LRR family.</text>
</comment>
<dbReference type="SUPFAM" id="SSF52058">
    <property type="entry name" value="L domain-like"/>
    <property type="match status" value="1"/>
</dbReference>
<dbReference type="InterPro" id="IPR041118">
    <property type="entry name" value="Rx_N"/>
</dbReference>
<dbReference type="OrthoDB" id="6161812at2759"/>
<dbReference type="Pfam" id="PF23559">
    <property type="entry name" value="WHD_DRP"/>
    <property type="match status" value="1"/>
</dbReference>
<evidence type="ECO:0000256" key="1">
    <source>
        <dbReference type="ARBA" id="ARBA00008894"/>
    </source>
</evidence>
<keyword evidence="13" id="KW-1185">Reference proteome</keyword>
<dbReference type="Pfam" id="PF23598">
    <property type="entry name" value="LRR_14"/>
    <property type="match status" value="1"/>
</dbReference>
<feature type="domain" description="Disease resistance R13L4/SHOC-2-like LRR" evidence="11">
    <location>
        <begin position="546"/>
        <end position="892"/>
    </location>
</feature>
<evidence type="ECO:0000256" key="7">
    <source>
        <dbReference type="SAM" id="MobiDB-lite"/>
    </source>
</evidence>
<dbReference type="SUPFAM" id="SSF52540">
    <property type="entry name" value="P-loop containing nucleoside triphosphate hydrolases"/>
    <property type="match status" value="1"/>
</dbReference>
<dbReference type="CDD" id="cd14798">
    <property type="entry name" value="RX-CC_like"/>
    <property type="match status" value="1"/>
</dbReference>
<sequence>MEEAAVSYAEGVAKALVGKLGQLLSDQYRLLRSVRGGVVHLRDEVAIMNALLRMLSEAEQGAVNHFVREWMKQVRELNYDAEDCIDIFARRISSTGEALRGIRRLFVTLPARHRLACDIKDLRARALEISDRHARYNVESQALRPSVSFIASSSSSYMHKLQAANDDSNQWVVGIEEEVNRLAAKVSNKLDTKRKVLSIVGFGGLGKTTLAMQVCRSLEPEFVCQANVSVSQAFDASKDLEGLLRSLLVQLLKIKRVEQKGIQEEEYLIVIDDVWTIAAWDNIQCRLPENNCSSRIIVTTRMETVAKACSSASTSEDNICRIQHLGPQDSEEIFVSRVFGAKNACPKELEKAKNKILKKCGGLPLAIISMASLLANYKSPGSADMWNRVCNSIGSQMEINPTLEGMRQIITLSYDHLPYHLKPCIMYLSIFPEDYLIDKQRLLYRWIAEGLVPEKRGLTSLEVAEAYFDELLSRNMVKPGSVDYDGVKECCVHDMMLEVILSKALEENFISLIGGPCRGVSYDNIRRLSIHSYDQRNGIDGISMQHVRSLSTFCPKGQSKLLDRLKEFTLLRVLDFEGCKDVKNRHMKQVCRLFLLRFLSLRRTDVEKLPCEIDKLQHLQTLDLRDTLLMGVPESLINLGKLENLDLSNRNSWRVLLKLPKGLRKMKALQRLDRFELGDDAEVAKEIGELVQLRQLGIVLMQSTEQVRENLAKSIGNISSLHGMTIENPGGGNINFLEGLKSPPQLLRALCICDKIDRFPSWVESHKQLADIYVYNIGLKGDQIFGVLCKLPNLVKLSLGKYSYMDEQLVARTEFKFPVLRILFLDPGFGTPKVLRFEKEAMASLEKLTMRYSSMDRSLQGIEHLTSLKELKLQGIKSNEALRRDVDVARAQSKNREKSKQFLVVVQVCINCLMYVEMGKLPELDQLSLRGIQWSSGAISSRCPKEGSLLAASSLATAPSPPLDLAVRRRTPPAASGHTYNELR</sequence>
<dbReference type="Gene3D" id="3.80.10.10">
    <property type="entry name" value="Ribonuclease Inhibitor"/>
    <property type="match status" value="1"/>
</dbReference>
<feature type="domain" description="NB-ARC" evidence="8">
    <location>
        <begin position="176"/>
        <end position="342"/>
    </location>
</feature>
<dbReference type="Gene3D" id="1.20.5.4130">
    <property type="match status" value="1"/>
</dbReference>
<dbReference type="GO" id="GO:0009626">
    <property type="term" value="P:plant-type hypersensitive response"/>
    <property type="evidence" value="ECO:0007669"/>
    <property type="project" value="UniProtKB-ARBA"/>
</dbReference>
<evidence type="ECO:0000259" key="9">
    <source>
        <dbReference type="Pfam" id="PF18052"/>
    </source>
</evidence>
<dbReference type="InterPro" id="IPR027417">
    <property type="entry name" value="P-loop_NTPase"/>
</dbReference>
<dbReference type="Gene3D" id="3.40.50.300">
    <property type="entry name" value="P-loop containing nucleotide triphosphate hydrolases"/>
    <property type="match status" value="1"/>
</dbReference>
<dbReference type="InterPro" id="IPR002182">
    <property type="entry name" value="NB-ARC"/>
</dbReference>
<evidence type="ECO:0000259" key="10">
    <source>
        <dbReference type="Pfam" id="PF23559"/>
    </source>
</evidence>
<dbReference type="PRINTS" id="PR00364">
    <property type="entry name" value="DISEASERSIST"/>
</dbReference>
<dbReference type="FunFam" id="1.10.10.10:FF:000322">
    <property type="entry name" value="Probable disease resistance protein At1g63360"/>
    <property type="match status" value="1"/>
</dbReference>
<keyword evidence="3" id="KW-0677">Repeat</keyword>
<dbReference type="GO" id="GO:0042742">
    <property type="term" value="P:defense response to bacterium"/>
    <property type="evidence" value="ECO:0007669"/>
    <property type="project" value="UniProtKB-ARBA"/>
</dbReference>
<dbReference type="InterPro" id="IPR044974">
    <property type="entry name" value="Disease_R_plants"/>
</dbReference>
<dbReference type="AlphaFoldDB" id="A0A835A9R6"/>
<dbReference type="InterPro" id="IPR036388">
    <property type="entry name" value="WH-like_DNA-bd_sf"/>
</dbReference>
<gene>
    <name evidence="12" type="ORF">HU200_058298</name>
</gene>
<name>A0A835A9R6_9POAL</name>
<protein>
    <submittedName>
        <fullName evidence="12">Uncharacterized protein</fullName>
    </submittedName>
</protein>
<dbReference type="Pfam" id="PF18052">
    <property type="entry name" value="Rx_N"/>
    <property type="match status" value="1"/>
</dbReference>
<dbReference type="InterPro" id="IPR038005">
    <property type="entry name" value="RX-like_CC"/>
</dbReference>
<feature type="domain" description="Disease resistance N-terminal" evidence="9">
    <location>
        <begin position="13"/>
        <end position="93"/>
    </location>
</feature>
<comment type="caution">
    <text evidence="12">The sequence shown here is derived from an EMBL/GenBank/DDBJ whole genome shotgun (WGS) entry which is preliminary data.</text>
</comment>
<keyword evidence="4" id="KW-0547">Nucleotide-binding</keyword>
<keyword evidence="6" id="KW-0175">Coiled coil</keyword>
<evidence type="ECO:0000256" key="3">
    <source>
        <dbReference type="ARBA" id="ARBA00022737"/>
    </source>
</evidence>
<organism evidence="12 13">
    <name type="scientific">Digitaria exilis</name>
    <dbReference type="NCBI Taxonomy" id="1010633"/>
    <lineage>
        <taxon>Eukaryota</taxon>
        <taxon>Viridiplantae</taxon>
        <taxon>Streptophyta</taxon>
        <taxon>Embryophyta</taxon>
        <taxon>Tracheophyta</taxon>
        <taxon>Spermatophyta</taxon>
        <taxon>Magnoliopsida</taxon>
        <taxon>Liliopsida</taxon>
        <taxon>Poales</taxon>
        <taxon>Poaceae</taxon>
        <taxon>PACMAD clade</taxon>
        <taxon>Panicoideae</taxon>
        <taxon>Panicodae</taxon>
        <taxon>Paniceae</taxon>
        <taxon>Anthephorinae</taxon>
        <taxon>Digitaria</taxon>
    </lineage>
</organism>
<evidence type="ECO:0000256" key="5">
    <source>
        <dbReference type="ARBA" id="ARBA00022821"/>
    </source>
</evidence>